<keyword evidence="1" id="KW-1015">Disulfide bond</keyword>
<dbReference type="NCBIfam" id="NF040941">
    <property type="entry name" value="GGGWT_bact"/>
    <property type="match status" value="1"/>
</dbReference>
<evidence type="ECO:0000259" key="2">
    <source>
        <dbReference type="PROSITE" id="PS51406"/>
    </source>
</evidence>
<feature type="domain" description="Fibrinogen C-terminal" evidence="2">
    <location>
        <begin position="59"/>
        <end position="283"/>
    </location>
</feature>
<dbReference type="PROSITE" id="PS51406">
    <property type="entry name" value="FIBRINOGEN_C_2"/>
    <property type="match status" value="1"/>
</dbReference>
<dbReference type="GO" id="GO:0048251">
    <property type="term" value="P:elastic fiber assembly"/>
    <property type="evidence" value="ECO:0007669"/>
    <property type="project" value="TreeGrafter"/>
</dbReference>
<protein>
    <submittedName>
        <fullName evidence="3">Microfibril-associated glycoprotein 4-like</fullName>
    </submittedName>
</protein>
<reference evidence="3 4" key="1">
    <citation type="submission" date="2021-07" db="EMBL/GenBank/DDBJ databases">
        <authorList>
            <person name="Imarazene B."/>
            <person name="Zahm M."/>
            <person name="Klopp C."/>
            <person name="Cabau C."/>
            <person name="Beille S."/>
            <person name="Jouanno E."/>
            <person name="Castinel A."/>
            <person name="Lluch J."/>
            <person name="Gil L."/>
            <person name="Kuchtly C."/>
            <person name="Lopez Roques C."/>
            <person name="Donnadieu C."/>
            <person name="Parrinello H."/>
            <person name="Journot L."/>
            <person name="Du K."/>
            <person name="Schartl M."/>
            <person name="Retaux S."/>
            <person name="Guiguen Y."/>
        </authorList>
    </citation>
    <scope>NUCLEOTIDE SEQUENCE [LARGE SCALE GENOMIC DNA]</scope>
    <source>
        <strain evidence="3">Pach_M1</strain>
        <tissue evidence="3">Testis</tissue>
    </source>
</reference>
<gene>
    <name evidence="3" type="primary">MFAP4</name>
    <name evidence="3" type="ORF">AMEX_G24794</name>
</gene>
<dbReference type="InterPro" id="IPR014716">
    <property type="entry name" value="Fibrinogen_a/b/g_C_1"/>
</dbReference>
<dbReference type="OrthoDB" id="8936120at2759"/>
<dbReference type="SUPFAM" id="SSF56496">
    <property type="entry name" value="Fibrinogen C-terminal domain-like"/>
    <property type="match status" value="1"/>
</dbReference>
<dbReference type="Proteomes" id="UP000752171">
    <property type="component" value="Unassembled WGS sequence"/>
</dbReference>
<dbReference type="InterPro" id="IPR002181">
    <property type="entry name" value="Fibrinogen_a/b/g_C_dom"/>
</dbReference>
<accession>A0A8T2L1H2</accession>
<name>A0A8T2L1H2_ASTMX</name>
<dbReference type="CDD" id="cd00087">
    <property type="entry name" value="FReD"/>
    <property type="match status" value="1"/>
</dbReference>
<organism evidence="3 4">
    <name type="scientific">Astyanax mexicanus</name>
    <name type="common">Blind cave fish</name>
    <name type="synonym">Astyanax fasciatus mexicanus</name>
    <dbReference type="NCBI Taxonomy" id="7994"/>
    <lineage>
        <taxon>Eukaryota</taxon>
        <taxon>Metazoa</taxon>
        <taxon>Chordata</taxon>
        <taxon>Craniata</taxon>
        <taxon>Vertebrata</taxon>
        <taxon>Euteleostomi</taxon>
        <taxon>Actinopterygii</taxon>
        <taxon>Neopterygii</taxon>
        <taxon>Teleostei</taxon>
        <taxon>Ostariophysi</taxon>
        <taxon>Characiformes</taxon>
        <taxon>Characoidei</taxon>
        <taxon>Acestrorhamphidae</taxon>
        <taxon>Acestrorhamphinae</taxon>
        <taxon>Astyanax</taxon>
    </lineage>
</organism>
<proteinExistence type="predicted"/>
<dbReference type="PANTHER" id="PTHR19143">
    <property type="entry name" value="FIBRINOGEN/TENASCIN/ANGIOPOEITIN"/>
    <property type="match status" value="1"/>
</dbReference>
<comment type="caution">
    <text evidence="3">The sequence shown here is derived from an EMBL/GenBank/DDBJ whole genome shotgun (WGS) entry which is preliminary data.</text>
</comment>
<dbReference type="FunFam" id="3.90.215.10:FF:000001">
    <property type="entry name" value="Tenascin isoform 1"/>
    <property type="match status" value="1"/>
</dbReference>
<evidence type="ECO:0000313" key="4">
    <source>
        <dbReference type="Proteomes" id="UP000752171"/>
    </source>
</evidence>
<dbReference type="InterPro" id="IPR050373">
    <property type="entry name" value="Fibrinogen_C-term_domain"/>
</dbReference>
<sequence length="286" mass="32473">MGFKQGIKAWALQTRLENYFFTGPAQKKANLLLKLLKAVISYQVFLALLLPLLAGSNPVSQDPLPTDCSDIYANEQKVSGVYTIYPTGDTPVQVYCDMGSEGSLPQDGKWTVFQRRMDGSVNFYRPWEQYKKGFGNKYGEYWLGLENLYQLTLKRKYELKVDLQDFAGGKAYARYTTFSVESEVNGYKLHVSGFINGGAGDALQGHSGMKFSTFDKDQDTWKDNCAKSYLGAFWYGTCHHANPNGIYLWGKDPTLFAIGNVWNQWKDYDYGLKFISMKIRPVCENL</sequence>
<evidence type="ECO:0000313" key="3">
    <source>
        <dbReference type="EMBL" id="KAG9262861.1"/>
    </source>
</evidence>
<dbReference type="Gene3D" id="3.90.215.10">
    <property type="entry name" value="Gamma Fibrinogen, chain A, domain 1"/>
    <property type="match status" value="1"/>
</dbReference>
<dbReference type="AlphaFoldDB" id="A0A8T2L1H2"/>
<dbReference type="PANTHER" id="PTHR19143:SF225">
    <property type="entry name" value="MICROFIBRIL-ASSOCIATED GLYCOPROTEIN 4"/>
    <property type="match status" value="1"/>
</dbReference>
<dbReference type="Pfam" id="PF00147">
    <property type="entry name" value="Fibrinogen_C"/>
    <property type="match status" value="1"/>
</dbReference>
<dbReference type="GO" id="GO:0005615">
    <property type="term" value="C:extracellular space"/>
    <property type="evidence" value="ECO:0007669"/>
    <property type="project" value="TreeGrafter"/>
</dbReference>
<dbReference type="InterPro" id="IPR036056">
    <property type="entry name" value="Fibrinogen-like_C"/>
</dbReference>
<evidence type="ECO:0000256" key="1">
    <source>
        <dbReference type="ARBA" id="ARBA00023157"/>
    </source>
</evidence>
<dbReference type="SMART" id="SM00186">
    <property type="entry name" value="FBG"/>
    <property type="match status" value="1"/>
</dbReference>
<dbReference type="EMBL" id="JAICCE010000021">
    <property type="protein sequence ID" value="KAG9262861.1"/>
    <property type="molecule type" value="Genomic_DNA"/>
</dbReference>